<dbReference type="InterPro" id="IPR057253">
    <property type="entry name" value="CoiA-like_N"/>
</dbReference>
<sequence>MVCGRSMYIFRKECNYVLRALNRLGKEFLLMDCSNEEIRHIRGLESFFCPTCKEKVLIRAGSKVVPHFAHKPYSRCVNASNGEGNYHERGKIHLFKWLQAQGYHAMLEAYIPEIKQRPDIFLTIKRKKIAIEYQCCRISPEMMLARTKGYQRYGIIPIWILGGNRLKRNQQNIVTLSSYDQLFFHQFQSNSPISVYYYCPDAKQFSTFQTPYPISKTKMIGTLHFTSIQSLTFPQLLNLQSNLHPNVLVDLWINEKRNFRKKPHSIFKAQEAYSIHQYLYHRGYHASLLPSIINLPIQTLFPNEEPYSWQAKWIIENVLPLPLGGRISATDTVKDCYPLMNNEPRPYYAYACLLARIGLLKHLHGIIFEKRMEVEFPRTLHDGIKQDEELISLLKSRIKE</sequence>
<name>A0A6I4ZWI8_9BACI</name>
<evidence type="ECO:0000259" key="1">
    <source>
        <dbReference type="Pfam" id="PF06054"/>
    </source>
</evidence>
<dbReference type="AlphaFoldDB" id="A0A6I4ZWI8"/>
<evidence type="ECO:0000259" key="2">
    <source>
        <dbReference type="Pfam" id="PF25164"/>
    </source>
</evidence>
<comment type="caution">
    <text evidence="4">The sequence shown here is derived from an EMBL/GenBank/DDBJ whole genome shotgun (WGS) entry which is preliminary data.</text>
</comment>
<protein>
    <recommendedName>
        <fullName evidence="6">Competence protein CoiA</fullName>
    </recommendedName>
</protein>
<organism evidence="4 5">
    <name type="scientific">Pontibacillus yanchengensis</name>
    <dbReference type="NCBI Taxonomy" id="462910"/>
    <lineage>
        <taxon>Bacteria</taxon>
        <taxon>Bacillati</taxon>
        <taxon>Bacillota</taxon>
        <taxon>Bacilli</taxon>
        <taxon>Bacillales</taxon>
        <taxon>Bacillaceae</taxon>
        <taxon>Pontibacillus</taxon>
    </lineage>
</organism>
<dbReference type="Proteomes" id="UP000468638">
    <property type="component" value="Unassembled WGS sequence"/>
</dbReference>
<feature type="domain" description="Competence protein CoiA nuclease-like" evidence="1">
    <location>
        <begin position="83"/>
        <end position="238"/>
    </location>
</feature>
<dbReference type="Pfam" id="PF06054">
    <property type="entry name" value="CoiA_nuc"/>
    <property type="match status" value="1"/>
</dbReference>
<dbReference type="InterPro" id="IPR057252">
    <property type="entry name" value="CoiA_C"/>
</dbReference>
<feature type="domain" description="Competence protein CoiA C-terminal" evidence="3">
    <location>
        <begin position="251"/>
        <end position="316"/>
    </location>
</feature>
<accession>A0A6I4ZWI8</accession>
<dbReference type="InterPro" id="IPR021176">
    <property type="entry name" value="Competence-induced_CoiA"/>
</dbReference>
<dbReference type="InterPro" id="IPR010330">
    <property type="entry name" value="CoiA_nuc"/>
</dbReference>
<dbReference type="PIRSF" id="PIRSF007487">
    <property type="entry name" value="Competence-induced_CoiA_bac"/>
    <property type="match status" value="1"/>
</dbReference>
<feature type="domain" description="Competence protein CoiA-like N-terminal" evidence="2">
    <location>
        <begin position="31"/>
        <end position="76"/>
    </location>
</feature>
<evidence type="ECO:0000313" key="5">
    <source>
        <dbReference type="Proteomes" id="UP000468638"/>
    </source>
</evidence>
<dbReference type="Pfam" id="PF25164">
    <property type="entry name" value="CoiA_N"/>
    <property type="match status" value="1"/>
</dbReference>
<reference evidence="4 5" key="1">
    <citation type="submission" date="2019-11" db="EMBL/GenBank/DDBJ databases">
        <title>Genome sequences of 17 halophilic strains isolated from different environments.</title>
        <authorList>
            <person name="Furrow R.E."/>
        </authorList>
    </citation>
    <scope>NUCLEOTIDE SEQUENCE [LARGE SCALE GENOMIC DNA]</scope>
    <source>
        <strain evidence="4 5">22514_16_FS</strain>
    </source>
</reference>
<evidence type="ECO:0000259" key="3">
    <source>
        <dbReference type="Pfam" id="PF25166"/>
    </source>
</evidence>
<evidence type="ECO:0008006" key="6">
    <source>
        <dbReference type="Google" id="ProtNLM"/>
    </source>
</evidence>
<evidence type="ECO:0000313" key="4">
    <source>
        <dbReference type="EMBL" id="MYL32222.1"/>
    </source>
</evidence>
<gene>
    <name evidence="4" type="ORF">GLW05_01205</name>
</gene>
<dbReference type="Pfam" id="PF25166">
    <property type="entry name" value="CoiA_C"/>
    <property type="match status" value="1"/>
</dbReference>
<proteinExistence type="predicted"/>
<dbReference type="EMBL" id="WMEQ01000001">
    <property type="protein sequence ID" value="MYL32222.1"/>
    <property type="molecule type" value="Genomic_DNA"/>
</dbReference>